<dbReference type="InterPro" id="IPR036755">
    <property type="entry name" value="SRS_dom_sf"/>
</dbReference>
<organism evidence="4 5">
    <name type="scientific">Cystoisospora suis</name>
    <dbReference type="NCBI Taxonomy" id="483139"/>
    <lineage>
        <taxon>Eukaryota</taxon>
        <taxon>Sar</taxon>
        <taxon>Alveolata</taxon>
        <taxon>Apicomplexa</taxon>
        <taxon>Conoidasida</taxon>
        <taxon>Coccidia</taxon>
        <taxon>Eucoccidiorida</taxon>
        <taxon>Eimeriorina</taxon>
        <taxon>Sarcocystidae</taxon>
        <taxon>Cystoisospora</taxon>
    </lineage>
</organism>
<evidence type="ECO:0000259" key="3">
    <source>
        <dbReference type="Pfam" id="PF04092"/>
    </source>
</evidence>
<sequence length="407" mass="43450">MAGRKGGVLPLTVSAVFVVTAAANAFYSSGGVVRATAAASGPPGRLGGEDLAKALELDPHQLPVVPPTQDLWENPTRFPSQPQECAYSSKDGEEASIRLIATPGQGVSFRCPGDTDDFSPDSETHAFLVRSDGSCDTSKAVRFADISAPFRLQSVEAGPGESVSHKEFAVFEWPFGLERQLCYVCKGKAGGQNAGKTCTVFLQMPPAPHVTDIASCDWYNGRQAFAMFRSDEESDLSVAFTCSRGQKELEPDVTNRLARTGDYCRSTVPLTDVADGASLTKTGSTEERDTYKLTLKSLPKSPRLFCFRCLPSDISDASGCLVFVYAPTAKPKSRDGGGQVPDPKGQVPDPKGQVPDPNREEEMSSVVVSTTTKSTSSSSQRGPSWSFVMYITFFPALLAGIANTLSV</sequence>
<evidence type="ECO:0000256" key="1">
    <source>
        <dbReference type="SAM" id="MobiDB-lite"/>
    </source>
</evidence>
<dbReference type="Proteomes" id="UP000221165">
    <property type="component" value="Unassembled WGS sequence"/>
</dbReference>
<keyword evidence="2" id="KW-0732">Signal</keyword>
<dbReference type="RefSeq" id="XP_067924733.1">
    <property type="nucleotide sequence ID" value="XM_068063289.1"/>
</dbReference>
<gene>
    <name evidence="4" type="ORF">CSUI_003091</name>
</gene>
<name>A0A2C6L6V8_9APIC</name>
<feature type="domain" description="SRS" evidence="3">
    <location>
        <begin position="233"/>
        <end position="324"/>
    </location>
</feature>
<evidence type="ECO:0000313" key="4">
    <source>
        <dbReference type="EMBL" id="PHJ23056.1"/>
    </source>
</evidence>
<evidence type="ECO:0000256" key="2">
    <source>
        <dbReference type="SAM" id="SignalP"/>
    </source>
</evidence>
<feature type="compositionally biased region" description="Low complexity" evidence="1">
    <location>
        <begin position="364"/>
        <end position="379"/>
    </location>
</feature>
<comment type="caution">
    <text evidence="4">The sequence shown here is derived from an EMBL/GenBank/DDBJ whole genome shotgun (WGS) entry which is preliminary data.</text>
</comment>
<dbReference type="InterPro" id="IPR007226">
    <property type="entry name" value="SRS_dom"/>
</dbReference>
<dbReference type="EMBL" id="MIGC01001327">
    <property type="protein sequence ID" value="PHJ23056.1"/>
    <property type="molecule type" value="Genomic_DNA"/>
</dbReference>
<dbReference type="GeneID" id="94426500"/>
<proteinExistence type="predicted"/>
<feature type="signal peptide" evidence="2">
    <location>
        <begin position="1"/>
        <end position="25"/>
    </location>
</feature>
<dbReference type="Gene3D" id="2.60.40.1320">
    <property type="entry name" value="SRS domain"/>
    <property type="match status" value="2"/>
</dbReference>
<dbReference type="SUPFAM" id="SSF74877">
    <property type="entry name" value="Major surface antigen p30, SAG1"/>
    <property type="match status" value="1"/>
</dbReference>
<evidence type="ECO:0000313" key="5">
    <source>
        <dbReference type="Proteomes" id="UP000221165"/>
    </source>
</evidence>
<feature type="chain" id="PRO_5013174743" evidence="2">
    <location>
        <begin position="26"/>
        <end position="407"/>
    </location>
</feature>
<feature type="region of interest" description="Disordered" evidence="1">
    <location>
        <begin position="330"/>
        <end position="382"/>
    </location>
</feature>
<accession>A0A2C6L6V8</accession>
<dbReference type="Pfam" id="PF04092">
    <property type="entry name" value="SAG"/>
    <property type="match status" value="1"/>
</dbReference>
<dbReference type="VEuPathDB" id="ToxoDB:CSUI_003091"/>
<dbReference type="AlphaFoldDB" id="A0A2C6L6V8"/>
<dbReference type="GO" id="GO:0016020">
    <property type="term" value="C:membrane"/>
    <property type="evidence" value="ECO:0007669"/>
    <property type="project" value="InterPro"/>
</dbReference>
<protein>
    <submittedName>
        <fullName evidence="4">Sag-related sequence srs17b</fullName>
    </submittedName>
</protein>
<keyword evidence="5" id="KW-1185">Reference proteome</keyword>
<reference evidence="4 5" key="1">
    <citation type="journal article" date="2017" name="Int. J. Parasitol.">
        <title>The genome of the protozoan parasite Cystoisospora suis and a reverse vaccinology approach to identify vaccine candidates.</title>
        <authorList>
            <person name="Palmieri N."/>
            <person name="Shrestha A."/>
            <person name="Ruttkowski B."/>
            <person name="Beck T."/>
            <person name="Vogl C."/>
            <person name="Tomley F."/>
            <person name="Blake D.P."/>
            <person name="Joachim A."/>
        </authorList>
    </citation>
    <scope>NUCLEOTIDE SEQUENCE [LARGE SCALE GENOMIC DNA]</scope>
    <source>
        <strain evidence="4 5">Wien I</strain>
    </source>
</reference>